<dbReference type="InterPro" id="IPR042489">
    <property type="entry name" value="CapZ_alpha_1"/>
</dbReference>
<comment type="subunit">
    <text evidence="3">Heterodimer of an alpha and a beta subunit.</text>
</comment>
<dbReference type="Proteomes" id="UP000235388">
    <property type="component" value="Unassembled WGS sequence"/>
</dbReference>
<dbReference type="GO" id="GO:0030479">
    <property type="term" value="C:actin cortical patch"/>
    <property type="evidence" value="ECO:0007669"/>
    <property type="project" value="TreeGrafter"/>
</dbReference>
<dbReference type="SUPFAM" id="SSF90096">
    <property type="entry name" value="Subunits of heterodimeric actin filament capping protein Capz"/>
    <property type="match status" value="1"/>
</dbReference>
<dbReference type="GO" id="GO:0008290">
    <property type="term" value="C:F-actin capping protein complex"/>
    <property type="evidence" value="ECO:0007669"/>
    <property type="project" value="UniProtKB-UniRule"/>
</dbReference>
<evidence type="ECO:0000256" key="2">
    <source>
        <dbReference type="ARBA" id="ARBA00023203"/>
    </source>
</evidence>
<dbReference type="Pfam" id="PF01267">
    <property type="entry name" value="F-actin_cap_A"/>
    <property type="match status" value="1"/>
</dbReference>
<accession>A0A2N5RX30</accession>
<evidence type="ECO:0000313" key="5">
    <source>
        <dbReference type="EMBL" id="PLW05559.1"/>
    </source>
</evidence>
<dbReference type="GO" id="GO:0030036">
    <property type="term" value="P:actin cytoskeleton organization"/>
    <property type="evidence" value="ECO:0007669"/>
    <property type="project" value="TreeGrafter"/>
</dbReference>
<reference evidence="5 7" key="1">
    <citation type="submission" date="2017-11" db="EMBL/GenBank/DDBJ databases">
        <title>De novo assembly and phasing of dikaryotic genomes from two isolates of Puccinia coronata f. sp. avenae, the causal agent of oat crown rust.</title>
        <authorList>
            <person name="Miller M.E."/>
            <person name="Zhang Y."/>
            <person name="Omidvar V."/>
            <person name="Sperschneider J."/>
            <person name="Schwessinger B."/>
            <person name="Raley C."/>
            <person name="Palmer J.M."/>
            <person name="Garnica D."/>
            <person name="Upadhyaya N."/>
            <person name="Rathjen J."/>
            <person name="Taylor J.M."/>
            <person name="Park R.F."/>
            <person name="Dodds P.N."/>
            <person name="Hirsch C.D."/>
            <person name="Kianian S.F."/>
            <person name="Figueroa M."/>
        </authorList>
    </citation>
    <scope>NUCLEOTIDE SEQUENCE [LARGE SCALE GENOMIC DNA]</scope>
    <source>
        <strain evidence="5">12NC29</strain>
    </source>
</reference>
<dbReference type="InterPro" id="IPR037282">
    <property type="entry name" value="CapZ_alpha/beta"/>
</dbReference>
<keyword evidence="1 3" id="KW-0117">Actin capping</keyword>
<dbReference type="PANTHER" id="PTHR10653">
    <property type="entry name" value="F-ACTIN-CAPPING PROTEIN SUBUNIT ALPHA"/>
    <property type="match status" value="1"/>
</dbReference>
<name>A0A2N5RX30_9BASI</name>
<dbReference type="OrthoDB" id="340550at2759"/>
<dbReference type="GO" id="GO:0051016">
    <property type="term" value="P:barbed-end actin filament capping"/>
    <property type="evidence" value="ECO:0007669"/>
    <property type="project" value="UniProtKB-UniRule"/>
</dbReference>
<dbReference type="InterPro" id="IPR042276">
    <property type="entry name" value="CapZ_alpha/beta_2"/>
</dbReference>
<dbReference type="Gene3D" id="3.30.1140.60">
    <property type="entry name" value="F-actin capping protein, alpha subunit"/>
    <property type="match status" value="1"/>
</dbReference>
<evidence type="ECO:0000256" key="4">
    <source>
        <dbReference type="SAM" id="MobiDB-lite"/>
    </source>
</evidence>
<sequence>MQQQEATLTDRLAVASALILQSPPGEVNDVFNDVRPIVGDDSELERGLLPALAQYNTEQLALVEIANGKVPAIICEAARIGGSAPAASSETRFLDPHSQQTFAFDHLRLAASDFAPFTPPDPAQEDARAQLDLHAETYVKNHYQNAAWSVFSVPLHHPSQHSHQPVPASENPPRHSLPHDDAAPDALSQEPADQPGPDEAPLDAPAVPDPIDEPGTETQHPTTTTTTSSPSSSSHQFKLYIVGNKYNPTNYWTGRWRSIYEIDMETGKVRGEISVNVHYYEQGNVQLSTTHTPEMEVVEGGKRAGPQAVMEAIQKAESGYQAALNNAYAHLGDHTFKLLRRALPVTKQKVNWNNLKSRIVLDDH</sequence>
<keyword evidence="2 3" id="KW-0009">Actin-binding</keyword>
<organism evidence="5 7">
    <name type="scientific">Puccinia coronata f. sp. avenae</name>
    <dbReference type="NCBI Taxonomy" id="200324"/>
    <lineage>
        <taxon>Eukaryota</taxon>
        <taxon>Fungi</taxon>
        <taxon>Dikarya</taxon>
        <taxon>Basidiomycota</taxon>
        <taxon>Pucciniomycotina</taxon>
        <taxon>Pucciniomycetes</taxon>
        <taxon>Pucciniales</taxon>
        <taxon>Pucciniaceae</taxon>
        <taxon>Puccinia</taxon>
    </lineage>
</organism>
<dbReference type="PRINTS" id="PR00191">
    <property type="entry name" value="FACTINCAPA"/>
</dbReference>
<comment type="similarity">
    <text evidence="3">Belongs to the F-actin-capping protein alpha subunit family.</text>
</comment>
<evidence type="ECO:0000313" key="6">
    <source>
        <dbReference type="EMBL" id="PLW57846.1"/>
    </source>
</evidence>
<proteinExistence type="inferred from homology"/>
<evidence type="ECO:0000256" key="3">
    <source>
        <dbReference type="RuleBase" id="RU365077"/>
    </source>
</evidence>
<dbReference type="AlphaFoldDB" id="A0A2N5RX30"/>
<comment type="caution">
    <text evidence="5">The sequence shown here is derived from an EMBL/GenBank/DDBJ whole genome shotgun (WGS) entry which is preliminary data.</text>
</comment>
<comment type="function">
    <text evidence="3">F-actin-capping proteins bind in a Ca(2+)-independent manner to the fast growing ends of actin filaments (barbed end) thereby blocking the exchange of subunits at these ends. Unlike other capping proteins (such as gelsolin and severin), these proteins do not sever actin filaments.</text>
</comment>
<evidence type="ECO:0000256" key="1">
    <source>
        <dbReference type="ARBA" id="ARBA00022467"/>
    </source>
</evidence>
<dbReference type="PANTHER" id="PTHR10653:SF0">
    <property type="entry name" value="F-ACTIN-CAPPING PROTEIN SUBUNIT ALPHA"/>
    <property type="match status" value="1"/>
</dbReference>
<dbReference type="STRING" id="200324.A0A2N5RX30"/>
<evidence type="ECO:0000313" key="7">
    <source>
        <dbReference type="Proteomes" id="UP000235388"/>
    </source>
</evidence>
<dbReference type="EMBL" id="PGCJ01000007">
    <property type="protein sequence ID" value="PLW57846.1"/>
    <property type="molecule type" value="Genomic_DNA"/>
</dbReference>
<gene>
    <name evidence="6" type="ORF">PCANC_01036</name>
    <name evidence="5" type="ORF">PCANC_27909</name>
</gene>
<feature type="compositionally biased region" description="Low complexity" evidence="4">
    <location>
        <begin position="221"/>
        <end position="234"/>
    </location>
</feature>
<feature type="compositionally biased region" description="Low complexity" evidence="4">
    <location>
        <begin position="156"/>
        <end position="169"/>
    </location>
</feature>
<dbReference type="Gene3D" id="3.90.1150.210">
    <property type="entry name" value="F-actin capping protein, beta subunit"/>
    <property type="match status" value="1"/>
</dbReference>
<dbReference type="GO" id="GO:0051015">
    <property type="term" value="F:actin filament binding"/>
    <property type="evidence" value="ECO:0007669"/>
    <property type="project" value="TreeGrafter"/>
</dbReference>
<dbReference type="EMBL" id="PGCJ01001421">
    <property type="protein sequence ID" value="PLW05559.1"/>
    <property type="molecule type" value="Genomic_DNA"/>
</dbReference>
<feature type="region of interest" description="Disordered" evidence="4">
    <location>
        <begin position="156"/>
        <end position="235"/>
    </location>
</feature>
<keyword evidence="7" id="KW-1185">Reference proteome</keyword>
<protein>
    <recommendedName>
        <fullName evidence="3">F-actin-capping protein subunit alpha</fullName>
    </recommendedName>
</protein>
<dbReference type="InterPro" id="IPR002189">
    <property type="entry name" value="CapZ_alpha"/>
</dbReference>